<dbReference type="SUPFAM" id="SSF50729">
    <property type="entry name" value="PH domain-like"/>
    <property type="match status" value="1"/>
</dbReference>
<name>A0A8C4X1J0_EPTBU</name>
<dbReference type="Gene3D" id="2.30.29.30">
    <property type="entry name" value="Pleckstrin-homology domain (PH domain)/Phosphotyrosine-binding domain (PTB)"/>
    <property type="match status" value="1"/>
</dbReference>
<evidence type="ECO:0000313" key="2">
    <source>
        <dbReference type="Ensembl" id="ENSEBUP00000026633.1"/>
    </source>
</evidence>
<dbReference type="GeneTree" id="ENSGT00940000171204"/>
<protein>
    <recommendedName>
        <fullName evidence="1">PDZ domain-containing protein</fullName>
    </recommendedName>
</protein>
<accession>A0A8C4X1J0</accession>
<dbReference type="Ensembl" id="ENSEBUT00000027209.1">
    <property type="protein sequence ID" value="ENSEBUP00000026633.1"/>
    <property type="gene ID" value="ENSEBUG00000016404.1"/>
</dbReference>
<dbReference type="PROSITE" id="PS50106">
    <property type="entry name" value="PDZ"/>
    <property type="match status" value="1"/>
</dbReference>
<evidence type="ECO:0000259" key="1">
    <source>
        <dbReference type="PROSITE" id="PS50106"/>
    </source>
</evidence>
<dbReference type="OMA" id="EHAYMEI"/>
<dbReference type="InterPro" id="IPR036034">
    <property type="entry name" value="PDZ_sf"/>
</dbReference>
<dbReference type="InterPro" id="IPR011993">
    <property type="entry name" value="PH-like_dom_sf"/>
</dbReference>
<reference evidence="2" key="1">
    <citation type="submission" date="2025-08" db="UniProtKB">
        <authorList>
            <consortium name="Ensembl"/>
        </authorList>
    </citation>
    <scope>IDENTIFICATION</scope>
</reference>
<dbReference type="InterPro" id="IPR001478">
    <property type="entry name" value="PDZ"/>
</dbReference>
<dbReference type="SUPFAM" id="SSF50156">
    <property type="entry name" value="PDZ domain-like"/>
    <property type="match status" value="1"/>
</dbReference>
<evidence type="ECO:0000313" key="3">
    <source>
        <dbReference type="Proteomes" id="UP000694388"/>
    </source>
</evidence>
<feature type="domain" description="PDZ" evidence="1">
    <location>
        <begin position="29"/>
        <end position="74"/>
    </location>
</feature>
<dbReference type="Proteomes" id="UP000694388">
    <property type="component" value="Unplaced"/>
</dbReference>
<dbReference type="Gene3D" id="2.30.42.10">
    <property type="match status" value="1"/>
</dbReference>
<keyword evidence="3" id="KW-1185">Reference proteome</keyword>
<organism evidence="2 3">
    <name type="scientific">Eptatretus burgeri</name>
    <name type="common">Inshore hagfish</name>
    <dbReference type="NCBI Taxonomy" id="7764"/>
    <lineage>
        <taxon>Eukaryota</taxon>
        <taxon>Metazoa</taxon>
        <taxon>Chordata</taxon>
        <taxon>Craniata</taxon>
        <taxon>Vertebrata</taxon>
        <taxon>Cyclostomata</taxon>
        <taxon>Myxini</taxon>
        <taxon>Myxiniformes</taxon>
        <taxon>Myxinidae</taxon>
        <taxon>Eptatretinae</taxon>
        <taxon>Eptatretus</taxon>
    </lineage>
</organism>
<dbReference type="CDD" id="cd00136">
    <property type="entry name" value="PDZ_canonical"/>
    <property type="match status" value="1"/>
</dbReference>
<reference evidence="2" key="2">
    <citation type="submission" date="2025-09" db="UniProtKB">
        <authorList>
            <consortium name="Ensembl"/>
        </authorList>
    </citation>
    <scope>IDENTIFICATION</scope>
</reference>
<dbReference type="AlphaFoldDB" id="A0A8C4X1J0"/>
<proteinExistence type="predicted"/>
<sequence length="262" mass="29079">MCSNRNTEEADFDVPLSAWCRFSYIKGRVVITGLVEASCIADDGRVQPGDILDTVNGVSLHDASKGVVLSVLRRGRGKPIVLKVVKAIGRDGHPFPPLAPYYDFLRQEVPNFCPSAYLMQRTNDVADGKQMVDGRLMYCLQYLGVRQLGQDSGVESLSKIIANLLDSHPAAVDVLFDIRETRVISTIKSTSKILFEHTYPDIASVGRYLGSPLSFAYSICIGDDLKGKNRFRCYLFQAATKECSEEIVKRIATGFSRTRWSV</sequence>